<keyword evidence="3" id="KW-1185">Reference proteome</keyword>
<dbReference type="PANTHER" id="PTHR39419">
    <property type="entry name" value="SLL0814 PROTEIN"/>
    <property type="match status" value="1"/>
</dbReference>
<dbReference type="Pfam" id="PF04240">
    <property type="entry name" value="Caroten_synth"/>
    <property type="match status" value="1"/>
</dbReference>
<keyword evidence="1" id="KW-0472">Membrane</keyword>
<dbReference type="RefSeq" id="WP_013558392.1">
    <property type="nucleotide sequence ID" value="NC_014958.1"/>
</dbReference>
<reference evidence="3" key="2">
    <citation type="submission" date="2011-01" db="EMBL/GenBank/DDBJ databases">
        <title>The complete genome of Deinococcus maricopensis DSM 21211.</title>
        <authorList>
            <consortium name="US DOE Joint Genome Institute (JGI-PGF)"/>
            <person name="Lucas S."/>
            <person name="Copeland A."/>
            <person name="Lapidus A."/>
            <person name="Goodwin L."/>
            <person name="Pitluck S."/>
            <person name="Kyrpides N."/>
            <person name="Mavromatis K."/>
            <person name="Pagani I."/>
            <person name="Ivanova N."/>
            <person name="Ovchinnikova G."/>
            <person name="Zeytun A."/>
            <person name="Detter J.C."/>
            <person name="Han C."/>
            <person name="Land M."/>
            <person name="Hauser L."/>
            <person name="Markowitz V."/>
            <person name="Cheng J.-F."/>
            <person name="Hugenholtz P."/>
            <person name="Woyke T."/>
            <person name="Wu D."/>
            <person name="Pukall R."/>
            <person name="Gehrich-Schroeter G."/>
            <person name="Brambilla E."/>
            <person name="Klenk H.-P."/>
            <person name="Eisen J.A."/>
        </authorList>
    </citation>
    <scope>NUCLEOTIDE SEQUENCE [LARGE SCALE GENOMIC DNA]</scope>
    <source>
        <strain evidence="3">DSM 21211 / LMG 22137 / NRRL B-23946 / LB-34</strain>
    </source>
</reference>
<feature type="transmembrane region" description="Helical" evidence="1">
    <location>
        <begin position="94"/>
        <end position="119"/>
    </location>
</feature>
<keyword evidence="1" id="KW-1133">Transmembrane helix</keyword>
<dbReference type="Proteomes" id="UP000008635">
    <property type="component" value="Chromosome"/>
</dbReference>
<evidence type="ECO:0000256" key="1">
    <source>
        <dbReference type="SAM" id="Phobius"/>
    </source>
</evidence>
<feature type="transmembrane region" description="Helical" evidence="1">
    <location>
        <begin position="235"/>
        <end position="260"/>
    </location>
</feature>
<feature type="transmembrane region" description="Helical" evidence="1">
    <location>
        <begin position="126"/>
        <end position="145"/>
    </location>
</feature>
<feature type="transmembrane region" description="Helical" evidence="1">
    <location>
        <begin position="191"/>
        <end position="215"/>
    </location>
</feature>
<keyword evidence="1" id="KW-0812">Transmembrane</keyword>
<accession>E8U4M4</accession>
<dbReference type="HOGENOM" id="CLU_058217_1_0_0"/>
<dbReference type="KEGG" id="dmr:Deima_3262"/>
<dbReference type="AlphaFoldDB" id="E8U4M4"/>
<dbReference type="EMBL" id="CP002454">
    <property type="protein sequence ID" value="ADV68889.1"/>
    <property type="molecule type" value="Genomic_DNA"/>
</dbReference>
<name>E8U4M4_DEIML</name>
<dbReference type="STRING" id="709986.Deima_3262"/>
<dbReference type="InterPro" id="IPR007354">
    <property type="entry name" value="CruF-like"/>
</dbReference>
<feature type="transmembrane region" description="Helical" evidence="1">
    <location>
        <begin position="36"/>
        <end position="58"/>
    </location>
</feature>
<organism evidence="2 3">
    <name type="scientific">Deinococcus maricopensis (strain DSM 21211 / LMG 22137 / NRRL B-23946 / LB-34)</name>
    <dbReference type="NCBI Taxonomy" id="709986"/>
    <lineage>
        <taxon>Bacteria</taxon>
        <taxon>Thermotogati</taxon>
        <taxon>Deinococcota</taxon>
        <taxon>Deinococci</taxon>
        <taxon>Deinococcales</taxon>
        <taxon>Deinococcaceae</taxon>
        <taxon>Deinococcus</taxon>
    </lineage>
</organism>
<feature type="transmembrane region" description="Helical" evidence="1">
    <location>
        <begin position="12"/>
        <end position="30"/>
    </location>
</feature>
<dbReference type="OrthoDB" id="9811293at2"/>
<evidence type="ECO:0008006" key="4">
    <source>
        <dbReference type="Google" id="ProtNLM"/>
    </source>
</evidence>
<dbReference type="PANTHER" id="PTHR39419:SF1">
    <property type="entry name" value="SLL0814 PROTEIN"/>
    <property type="match status" value="1"/>
</dbReference>
<feature type="transmembrane region" description="Helical" evidence="1">
    <location>
        <begin position="157"/>
        <end position="179"/>
    </location>
</feature>
<protein>
    <recommendedName>
        <fullName evidence="4">Carotenoid biosynthesis protein</fullName>
    </recommendedName>
</protein>
<dbReference type="eggNOG" id="COG2324">
    <property type="taxonomic scope" value="Bacteria"/>
</dbReference>
<reference evidence="2 3" key="1">
    <citation type="journal article" date="2011" name="Stand. Genomic Sci.">
        <title>Complete genome sequence of Deinococcus maricopensis type strain (LB-34).</title>
        <authorList>
            <person name="Pukall R."/>
            <person name="Zeytun A."/>
            <person name="Lucas S."/>
            <person name="Lapidus A."/>
            <person name="Hammon N."/>
            <person name="Deshpande S."/>
            <person name="Nolan M."/>
            <person name="Cheng J.F."/>
            <person name="Pitluck S."/>
            <person name="Liolios K."/>
            <person name="Pagani I."/>
            <person name="Mikhailova N."/>
            <person name="Ivanova N."/>
            <person name="Mavromatis K."/>
            <person name="Pati A."/>
            <person name="Tapia R."/>
            <person name="Han C."/>
            <person name="Goodwin L."/>
            <person name="Chen A."/>
            <person name="Palaniappan K."/>
            <person name="Land M."/>
            <person name="Hauser L."/>
            <person name="Chang Y.J."/>
            <person name="Jeffries C.D."/>
            <person name="Brambilla E.M."/>
            <person name="Rohde M."/>
            <person name="Goker M."/>
            <person name="Detter J.C."/>
            <person name="Woyke T."/>
            <person name="Bristow J."/>
            <person name="Eisen J.A."/>
            <person name="Markowitz V."/>
            <person name="Hugenholtz P."/>
            <person name="Kyrpides N.C."/>
            <person name="Klenk H.P."/>
        </authorList>
    </citation>
    <scope>NUCLEOTIDE SEQUENCE [LARGE SCALE GENOMIC DNA]</scope>
    <source>
        <strain evidence="3">DSM 21211 / LMG 22137 / NRRL B-23946 / LB-34</strain>
    </source>
</reference>
<feature type="transmembrane region" description="Helical" evidence="1">
    <location>
        <begin position="267"/>
        <end position="288"/>
    </location>
</feature>
<proteinExistence type="predicted"/>
<feature type="transmembrane region" description="Helical" evidence="1">
    <location>
        <begin position="300"/>
        <end position="317"/>
    </location>
</feature>
<evidence type="ECO:0000313" key="2">
    <source>
        <dbReference type="EMBL" id="ADV68889.1"/>
    </source>
</evidence>
<gene>
    <name evidence="2" type="ordered locus">Deima_3262</name>
</gene>
<sequence length="320" mass="32855" precursor="true">MTRAWVRWGGAALGLGVAFTGALLLKLAGLTGPGTALIVLGLALGGAWALAGDAGGWAEGWALLRARARHLARTTPAWASFLAASALLKVPVPLWPAGFTLLGTLSTVCLALAATAWAWRAVGRRRALAATGLAVIAGLGVEVLGSRTGFPFGTYSYAGAPGVTVLGVPIIVPLGWWALTLAAAHLARGRAWLAGLLLVAWDVGLEPLMTAQGYWTWTAHTLRGVTVEGWAQPPVGLWAGAPLQNFVAWGVIGALLVLALRRVAPGLVPAVGGARGGVAAAYAVEAFFLPGGLLLLGRPLEAAVTLLVMGVSAWISWRRA</sequence>
<evidence type="ECO:0000313" key="3">
    <source>
        <dbReference type="Proteomes" id="UP000008635"/>
    </source>
</evidence>